<evidence type="ECO:0000313" key="3">
    <source>
        <dbReference type="Proteomes" id="UP000232412"/>
    </source>
</evidence>
<gene>
    <name evidence="2" type="ORF">NSIN_20715</name>
</gene>
<dbReference type="AlphaFoldDB" id="A0A2H1EGQ0"/>
<protein>
    <submittedName>
        <fullName evidence="2">Uncharacterized protein</fullName>
    </submittedName>
</protein>
<evidence type="ECO:0000313" key="2">
    <source>
        <dbReference type="EMBL" id="SHO45610.1"/>
    </source>
</evidence>
<sequence length="92" mass="10385">MLQNEFHFFNAIAVFVASIVPLYLTFKLKNPKLKKLTLVLGIFIIIHGIYHSVGSLGNIFLAKGILDPLSAMVLLGFGLMYLRFQTKKETRT</sequence>
<dbReference type="EMBL" id="FRFC01000003">
    <property type="protein sequence ID" value="SHO45610.1"/>
    <property type="molecule type" value="Genomic_DNA"/>
</dbReference>
<keyword evidence="1" id="KW-1133">Transmembrane helix</keyword>
<dbReference type="Proteomes" id="UP000232412">
    <property type="component" value="Unassembled WGS sequence"/>
</dbReference>
<keyword evidence="1" id="KW-0812">Transmembrane</keyword>
<feature type="transmembrane region" description="Helical" evidence="1">
    <location>
        <begin position="36"/>
        <end position="53"/>
    </location>
</feature>
<name>A0A2H1EGQ0_9ARCH</name>
<feature type="transmembrane region" description="Helical" evidence="1">
    <location>
        <begin position="59"/>
        <end position="82"/>
    </location>
</feature>
<proteinExistence type="predicted"/>
<keyword evidence="3" id="KW-1185">Reference proteome</keyword>
<keyword evidence="1" id="KW-0472">Membrane</keyword>
<reference evidence="3" key="1">
    <citation type="submission" date="2016-12" db="EMBL/GenBank/DDBJ databases">
        <authorList>
            <person name="Herbold C."/>
        </authorList>
    </citation>
    <scope>NUCLEOTIDE SEQUENCE [LARGE SCALE GENOMIC DNA]</scope>
</reference>
<accession>A0A2H1EGQ0</accession>
<organism evidence="2 3">
    <name type="scientific">Nitrosotalea sinensis</name>
    <dbReference type="NCBI Taxonomy" id="1499975"/>
    <lineage>
        <taxon>Archaea</taxon>
        <taxon>Nitrososphaerota</taxon>
        <taxon>Nitrososphaeria</taxon>
        <taxon>Nitrosotaleales</taxon>
        <taxon>Nitrosotaleaceae</taxon>
        <taxon>Nitrosotalea</taxon>
    </lineage>
</organism>
<dbReference type="RefSeq" id="WP_101009681.1">
    <property type="nucleotide sequence ID" value="NZ_FRFC01000003.1"/>
</dbReference>
<feature type="transmembrane region" description="Helical" evidence="1">
    <location>
        <begin position="6"/>
        <end position="24"/>
    </location>
</feature>
<evidence type="ECO:0000256" key="1">
    <source>
        <dbReference type="SAM" id="Phobius"/>
    </source>
</evidence>